<evidence type="ECO:0000256" key="18">
    <source>
        <dbReference type="ARBA" id="ARBA00082128"/>
    </source>
</evidence>
<keyword evidence="12 21" id="KW-1133">Transmembrane helix</keyword>
<dbReference type="SMART" id="SM00184">
    <property type="entry name" value="RING"/>
    <property type="match status" value="1"/>
</dbReference>
<evidence type="ECO:0000256" key="13">
    <source>
        <dbReference type="ARBA" id="ARBA00023136"/>
    </source>
</evidence>
<dbReference type="InterPro" id="IPR013083">
    <property type="entry name" value="Znf_RING/FYVE/PHD"/>
</dbReference>
<keyword evidence="9 19" id="KW-0863">Zinc-finger</keyword>
<keyword evidence="7" id="KW-0479">Metal-binding</keyword>
<feature type="transmembrane region" description="Helical" evidence="21">
    <location>
        <begin position="650"/>
        <end position="668"/>
    </location>
</feature>
<dbReference type="GO" id="GO:0008270">
    <property type="term" value="F:zinc ion binding"/>
    <property type="evidence" value="ECO:0007669"/>
    <property type="project" value="UniProtKB-KW"/>
</dbReference>
<dbReference type="InterPro" id="IPR050731">
    <property type="entry name" value="HRD1_E3_ubiq-ligases"/>
</dbReference>
<dbReference type="Pfam" id="PF11145">
    <property type="entry name" value="DUF2921"/>
    <property type="match status" value="1"/>
</dbReference>
<evidence type="ECO:0000256" key="15">
    <source>
        <dbReference type="ARBA" id="ARBA00063126"/>
    </source>
</evidence>
<feature type="transmembrane region" description="Helical" evidence="21">
    <location>
        <begin position="680"/>
        <end position="701"/>
    </location>
</feature>
<dbReference type="PROSITE" id="PS50089">
    <property type="entry name" value="ZF_RING_2"/>
    <property type="match status" value="1"/>
</dbReference>
<evidence type="ECO:0000256" key="10">
    <source>
        <dbReference type="ARBA" id="ARBA00022786"/>
    </source>
</evidence>
<comment type="catalytic activity">
    <reaction evidence="1">
        <text>S-ubiquitinyl-[E2 ubiquitin-conjugating enzyme]-L-cysteine + [acceptor protein]-L-lysine = [E2 ubiquitin-conjugating enzyme]-L-cysteine + N(6)-ubiquitinyl-[acceptor protein]-L-lysine.</text>
        <dbReference type="EC" id="2.3.2.27"/>
    </reaction>
</comment>
<keyword evidence="5" id="KW-0808">Transferase</keyword>
<keyword evidence="24" id="KW-0436">Ligase</keyword>
<evidence type="ECO:0000256" key="1">
    <source>
        <dbReference type="ARBA" id="ARBA00000900"/>
    </source>
</evidence>
<evidence type="ECO:0000256" key="8">
    <source>
        <dbReference type="ARBA" id="ARBA00022729"/>
    </source>
</evidence>
<comment type="pathway">
    <text evidence="3">Protein modification; protein ubiquitination.</text>
</comment>
<comment type="subunit">
    <text evidence="15">Component of the DSC E3 ubiquitin ligase complex composed of dscA, dscB, dscC and dscD.</text>
</comment>
<proteinExistence type="predicted"/>
<accession>A0A1E1LP17</accession>
<evidence type="ECO:0000256" key="19">
    <source>
        <dbReference type="PROSITE-ProRule" id="PRU00175"/>
    </source>
</evidence>
<keyword evidence="10" id="KW-0833">Ubl conjugation pathway</keyword>
<dbReference type="GO" id="GO:0061630">
    <property type="term" value="F:ubiquitin protein ligase activity"/>
    <property type="evidence" value="ECO:0007669"/>
    <property type="project" value="UniProtKB-EC"/>
</dbReference>
<dbReference type="InterPro" id="IPR001841">
    <property type="entry name" value="Znf_RING"/>
</dbReference>
<evidence type="ECO:0000256" key="2">
    <source>
        <dbReference type="ARBA" id="ARBA00004127"/>
    </source>
</evidence>
<keyword evidence="6 21" id="KW-0812">Transmembrane</keyword>
<keyword evidence="8 22" id="KW-0732">Signal</keyword>
<evidence type="ECO:0000313" key="25">
    <source>
        <dbReference type="Proteomes" id="UP000178912"/>
    </source>
</evidence>
<dbReference type="GO" id="GO:0012505">
    <property type="term" value="C:endomembrane system"/>
    <property type="evidence" value="ECO:0007669"/>
    <property type="project" value="UniProtKB-SubCell"/>
</dbReference>
<name>A0A1E1LP17_9HELO</name>
<evidence type="ECO:0000256" key="16">
    <source>
        <dbReference type="ARBA" id="ARBA00071072"/>
    </source>
</evidence>
<evidence type="ECO:0000256" key="14">
    <source>
        <dbReference type="ARBA" id="ARBA00056116"/>
    </source>
</evidence>
<feature type="transmembrane region" description="Helical" evidence="21">
    <location>
        <begin position="713"/>
        <end position="731"/>
    </location>
</feature>
<gene>
    <name evidence="24" type="ORF">RAG0_16127</name>
</gene>
<keyword evidence="25" id="KW-1185">Reference proteome</keyword>
<evidence type="ECO:0000256" key="21">
    <source>
        <dbReference type="SAM" id="Phobius"/>
    </source>
</evidence>
<comment type="subcellular location">
    <subcellularLocation>
        <location evidence="2">Endomembrane system</location>
        <topology evidence="2">Multi-pass membrane protein</topology>
    </subcellularLocation>
</comment>
<dbReference type="AlphaFoldDB" id="A0A1E1LP17"/>
<dbReference type="Pfam" id="PF13639">
    <property type="entry name" value="zf-RING_2"/>
    <property type="match status" value="1"/>
</dbReference>
<evidence type="ECO:0000256" key="5">
    <source>
        <dbReference type="ARBA" id="ARBA00022679"/>
    </source>
</evidence>
<dbReference type="PANTHER" id="PTHR22763:SF162">
    <property type="entry name" value="TRANSMEMBRANE E3 UBIQUITIN-PROTEIN LIGASE 1"/>
    <property type="match status" value="1"/>
</dbReference>
<evidence type="ECO:0000256" key="12">
    <source>
        <dbReference type="ARBA" id="ARBA00022989"/>
    </source>
</evidence>
<organism evidence="24 25">
    <name type="scientific">Rhynchosporium agropyri</name>
    <dbReference type="NCBI Taxonomy" id="914238"/>
    <lineage>
        <taxon>Eukaryota</taxon>
        <taxon>Fungi</taxon>
        <taxon>Dikarya</taxon>
        <taxon>Ascomycota</taxon>
        <taxon>Pezizomycotina</taxon>
        <taxon>Leotiomycetes</taxon>
        <taxon>Helotiales</taxon>
        <taxon>Ploettnerulaceae</taxon>
        <taxon>Rhynchosporium</taxon>
    </lineage>
</organism>
<comment type="function">
    <text evidence="14">Catalytic component of the DSC E3 ubiquitin ligase complex which is required for the srbA transcriptional activator proteolytic cleavage to release the soluble transcription factor from the membrane in low oxygen or sterol conditions. Required for growth during hypoxia and triazole drug susceptibility, as well as for virulence in a murine model of invasive pulmonary aspergillosis (IPA).</text>
</comment>
<dbReference type="GO" id="GO:0044695">
    <property type="term" value="C:Dsc E3 ubiquitin ligase complex"/>
    <property type="evidence" value="ECO:0007669"/>
    <property type="project" value="TreeGrafter"/>
</dbReference>
<feature type="transmembrane region" description="Helical" evidence="21">
    <location>
        <begin position="421"/>
        <end position="440"/>
    </location>
</feature>
<dbReference type="EC" id="2.3.2.27" evidence="4"/>
<evidence type="ECO:0000256" key="7">
    <source>
        <dbReference type="ARBA" id="ARBA00022723"/>
    </source>
</evidence>
<evidence type="ECO:0000256" key="6">
    <source>
        <dbReference type="ARBA" id="ARBA00022692"/>
    </source>
</evidence>
<evidence type="ECO:0000256" key="9">
    <source>
        <dbReference type="ARBA" id="ARBA00022771"/>
    </source>
</evidence>
<dbReference type="GO" id="GO:0043161">
    <property type="term" value="P:proteasome-mediated ubiquitin-dependent protein catabolic process"/>
    <property type="evidence" value="ECO:0007669"/>
    <property type="project" value="TreeGrafter"/>
</dbReference>
<keyword evidence="11" id="KW-0862">Zinc</keyword>
<evidence type="ECO:0000256" key="20">
    <source>
        <dbReference type="SAM" id="MobiDB-lite"/>
    </source>
</evidence>
<evidence type="ECO:0000256" key="17">
    <source>
        <dbReference type="ARBA" id="ARBA00077885"/>
    </source>
</evidence>
<dbReference type="FunFam" id="3.30.40.10:FF:000626">
    <property type="entry name" value="Transmembrane ubiquitin ligase 1"/>
    <property type="match status" value="1"/>
</dbReference>
<feature type="chain" id="PRO_5009447375" description="DSC E3 ubiquitin ligase complex subunit A" evidence="22">
    <location>
        <begin position="32"/>
        <end position="871"/>
    </location>
</feature>
<keyword evidence="13 21" id="KW-0472">Membrane</keyword>
<reference evidence="25" key="1">
    <citation type="submission" date="2016-03" db="EMBL/GenBank/DDBJ databases">
        <authorList>
            <person name="Guldener U."/>
        </authorList>
    </citation>
    <scope>NUCLEOTIDE SEQUENCE [LARGE SCALE GENOMIC DNA]</scope>
    <source>
        <strain evidence="25">04CH-RAC-A.6.1</strain>
    </source>
</reference>
<dbReference type="GO" id="GO:0016874">
    <property type="term" value="F:ligase activity"/>
    <property type="evidence" value="ECO:0007669"/>
    <property type="project" value="UniProtKB-KW"/>
</dbReference>
<dbReference type="EMBL" id="FJUX01000156">
    <property type="protein sequence ID" value="CZT12224.1"/>
    <property type="molecule type" value="Genomic_DNA"/>
</dbReference>
<evidence type="ECO:0000256" key="11">
    <source>
        <dbReference type="ARBA" id="ARBA00022833"/>
    </source>
</evidence>
<dbReference type="GO" id="GO:0016567">
    <property type="term" value="P:protein ubiquitination"/>
    <property type="evidence" value="ECO:0007669"/>
    <property type="project" value="UniProtKB-UniPathway"/>
</dbReference>
<evidence type="ECO:0000256" key="22">
    <source>
        <dbReference type="SAM" id="SignalP"/>
    </source>
</evidence>
<evidence type="ECO:0000259" key="23">
    <source>
        <dbReference type="PROSITE" id="PS50089"/>
    </source>
</evidence>
<dbReference type="PANTHER" id="PTHR22763">
    <property type="entry name" value="RING ZINC FINGER PROTEIN"/>
    <property type="match status" value="1"/>
</dbReference>
<feature type="region of interest" description="Disordered" evidence="20">
    <location>
        <begin position="775"/>
        <end position="797"/>
    </location>
</feature>
<feature type="transmembrane region" description="Helical" evidence="21">
    <location>
        <begin position="452"/>
        <end position="474"/>
    </location>
</feature>
<dbReference type="Gene3D" id="3.30.40.10">
    <property type="entry name" value="Zinc/RING finger domain, C3HC4 (zinc finger)"/>
    <property type="match status" value="1"/>
</dbReference>
<dbReference type="OrthoDB" id="9984778at2759"/>
<feature type="compositionally biased region" description="Basic and acidic residues" evidence="20">
    <location>
        <begin position="784"/>
        <end position="797"/>
    </location>
</feature>
<evidence type="ECO:0000256" key="3">
    <source>
        <dbReference type="ARBA" id="ARBA00004906"/>
    </source>
</evidence>
<feature type="transmembrane region" description="Helical" evidence="21">
    <location>
        <begin position="486"/>
        <end position="509"/>
    </location>
</feature>
<feature type="transmembrane region" description="Helical" evidence="21">
    <location>
        <begin position="623"/>
        <end position="644"/>
    </location>
</feature>
<evidence type="ECO:0000256" key="4">
    <source>
        <dbReference type="ARBA" id="ARBA00012483"/>
    </source>
</evidence>
<feature type="signal peptide" evidence="22">
    <location>
        <begin position="1"/>
        <end position="31"/>
    </location>
</feature>
<evidence type="ECO:0000313" key="24">
    <source>
        <dbReference type="EMBL" id="CZT12224.1"/>
    </source>
</evidence>
<dbReference type="SUPFAM" id="SSF57850">
    <property type="entry name" value="RING/U-box"/>
    <property type="match status" value="1"/>
</dbReference>
<dbReference type="InterPro" id="IPR021319">
    <property type="entry name" value="DUF2921"/>
</dbReference>
<dbReference type="UniPathway" id="UPA00143"/>
<dbReference type="Proteomes" id="UP000178912">
    <property type="component" value="Unassembled WGS sequence"/>
</dbReference>
<sequence>MPTQQPPPQEYARVVLIIVLLFFLYTSPDQGTPQGFQSPHDYAAERTDRFRHSLDVLNRTKWQDFSPKTEDKSRFEAARYLNLTGFREDDDYAWERLDTFKTRSQKFTKEAKSGNQLGDTDNGAPMEVYRNITGIVKGKWVRNTAGLNGSQRTRSLNLTETSPGINWAFQDVEYWTRNVTGTTGKMMLRLEESDHGGVDTLADTPNLKDQRASLRSAHAAREVAATLTIQDESSSGDGWDMKVHGVHWPDQGVILMTTTSEKFSGIFGLPHLTMNLDQFKSSQRLLNKTLEAKVESIEKSIWIDLSNPWSSSPNDPGDGTLPAPHCEYVVYVQVYPVDLLPISPKSRLGSASIIDAIEQELRFPNGAPIPVVPSLKMSTVIFSPDCGFMLESMGPPSFAPEDGTHLNGKKEQMFVQDIQKWLRLFALVIFGQTLLLKLQSQEASTPSTVGRVSLYTIAVMLMADALLFCSTSLLSATAPNLFPSALLVSFSTLMSVVLGARFISAVYSVQEPERREALRAQLAAEAAASPTPIPRPVPASGTVRTAMPIITAAGVDVVPRPAVIPAPTRQVDEPIIVPSDQDLDIEIDIAAGSGAAAAVPLLPTANRPATTQPPRTTSSFGAVYIKFSLTLTFILFLSLFAISWPVAIRTAYIDTLSFIYLSFWVPQIRRNVIRNCRKALLWKYIIGQSALRILPFAYFFLREDNILFADTDWKAFCVLAGWVWIQILILVGQEILGPRWGLPKNWYEEGWNYHPILSEDNVESGGLPIGLVRTPGSPTLGRARTSEDTGNRSKKEGNTRSVDCAICMQLLEVPVVAAGVSTSAAGSVVEMLARRQYMVTPCKHIFHSTCLEGWMRFRLQCPICRENLPPL</sequence>
<feature type="domain" description="RING-type" evidence="23">
    <location>
        <begin position="804"/>
        <end position="865"/>
    </location>
</feature>
<protein>
    <recommendedName>
        <fullName evidence="16">DSC E3 ubiquitin ligase complex subunit A</fullName>
        <ecNumber evidence="4">2.3.2.27</ecNumber>
    </recommendedName>
    <alternativeName>
        <fullName evidence="17">Defective for SREBP cleavage protein A</fullName>
    </alternativeName>
    <alternativeName>
        <fullName evidence="18">RING-type E3 ubiquitin transferase dscA</fullName>
    </alternativeName>
</protein>